<evidence type="ECO:0000313" key="3">
    <source>
        <dbReference type="Proteomes" id="UP001652445"/>
    </source>
</evidence>
<gene>
    <name evidence="2" type="ORF">OB236_22155</name>
</gene>
<evidence type="ECO:0000313" key="2">
    <source>
        <dbReference type="EMBL" id="MCU6794820.1"/>
    </source>
</evidence>
<dbReference type="Proteomes" id="UP001652445">
    <property type="component" value="Unassembled WGS sequence"/>
</dbReference>
<dbReference type="EMBL" id="JAOQIO010000084">
    <property type="protein sequence ID" value="MCU6794820.1"/>
    <property type="molecule type" value="Genomic_DNA"/>
</dbReference>
<dbReference type="SUPFAM" id="SSF47413">
    <property type="entry name" value="lambda repressor-like DNA-binding domains"/>
    <property type="match status" value="1"/>
</dbReference>
<name>A0ABT2UJK7_9BACL</name>
<dbReference type="CDD" id="cd00093">
    <property type="entry name" value="HTH_XRE"/>
    <property type="match status" value="1"/>
</dbReference>
<evidence type="ECO:0000259" key="1">
    <source>
        <dbReference type="PROSITE" id="PS50943"/>
    </source>
</evidence>
<feature type="domain" description="HTH cro/C1-type" evidence="1">
    <location>
        <begin position="13"/>
        <end position="65"/>
    </location>
</feature>
<keyword evidence="3" id="KW-1185">Reference proteome</keyword>
<organism evidence="2 3">
    <name type="scientific">Paenibacillus baimaensis</name>
    <dbReference type="NCBI Taxonomy" id="2982185"/>
    <lineage>
        <taxon>Bacteria</taxon>
        <taxon>Bacillati</taxon>
        <taxon>Bacillota</taxon>
        <taxon>Bacilli</taxon>
        <taxon>Bacillales</taxon>
        <taxon>Paenibacillaceae</taxon>
        <taxon>Paenibacillus</taxon>
    </lineage>
</organism>
<dbReference type="PROSITE" id="PS50943">
    <property type="entry name" value="HTH_CROC1"/>
    <property type="match status" value="1"/>
</dbReference>
<dbReference type="InterPro" id="IPR001387">
    <property type="entry name" value="Cro/C1-type_HTH"/>
</dbReference>
<dbReference type="RefSeq" id="WP_076229227.1">
    <property type="nucleotide sequence ID" value="NZ_JAOQIO010000084.1"/>
</dbReference>
<dbReference type="InterPro" id="IPR010982">
    <property type="entry name" value="Lambda_DNA-bd_dom_sf"/>
</dbReference>
<dbReference type="Pfam" id="PF01381">
    <property type="entry name" value="HTH_3"/>
    <property type="match status" value="1"/>
</dbReference>
<dbReference type="Gene3D" id="1.10.260.40">
    <property type="entry name" value="lambda repressor-like DNA-binding domains"/>
    <property type="match status" value="1"/>
</dbReference>
<reference evidence="2 3" key="1">
    <citation type="submission" date="2022-09" db="EMBL/GenBank/DDBJ databases">
        <authorList>
            <person name="Han X.L."/>
            <person name="Wang Q."/>
            <person name="Lu T."/>
        </authorList>
    </citation>
    <scope>NUCLEOTIDE SEQUENCE [LARGE SCALE GENOMIC DNA]</scope>
    <source>
        <strain evidence="2 3">WQ 127069</strain>
    </source>
</reference>
<sequence length="70" mass="7803">MKRIRTNTNAFVRARVFKGLSQRELAKQSGLSPSYISLLERSVKSVGPGTAKKLSELLEQPLDALFVIEQ</sequence>
<proteinExistence type="predicted"/>
<comment type="caution">
    <text evidence="2">The sequence shown here is derived from an EMBL/GenBank/DDBJ whole genome shotgun (WGS) entry which is preliminary data.</text>
</comment>
<dbReference type="SMART" id="SM00530">
    <property type="entry name" value="HTH_XRE"/>
    <property type="match status" value="1"/>
</dbReference>
<protein>
    <submittedName>
        <fullName evidence="2">Helix-turn-helix domain-containing protein</fullName>
    </submittedName>
</protein>
<accession>A0ABT2UJK7</accession>